<dbReference type="Proteomes" id="UP000215335">
    <property type="component" value="Unassembled WGS sequence"/>
</dbReference>
<name>A0A232F8C5_9HYME</name>
<proteinExistence type="predicted"/>
<protein>
    <submittedName>
        <fullName evidence="2">Uncharacterized protein</fullName>
    </submittedName>
</protein>
<evidence type="ECO:0000313" key="3">
    <source>
        <dbReference type="Proteomes" id="UP000215335"/>
    </source>
</evidence>
<organism evidence="2 3">
    <name type="scientific">Trichomalopsis sarcophagae</name>
    <dbReference type="NCBI Taxonomy" id="543379"/>
    <lineage>
        <taxon>Eukaryota</taxon>
        <taxon>Metazoa</taxon>
        <taxon>Ecdysozoa</taxon>
        <taxon>Arthropoda</taxon>
        <taxon>Hexapoda</taxon>
        <taxon>Insecta</taxon>
        <taxon>Pterygota</taxon>
        <taxon>Neoptera</taxon>
        <taxon>Endopterygota</taxon>
        <taxon>Hymenoptera</taxon>
        <taxon>Apocrita</taxon>
        <taxon>Proctotrupomorpha</taxon>
        <taxon>Chalcidoidea</taxon>
        <taxon>Pteromalidae</taxon>
        <taxon>Pteromalinae</taxon>
        <taxon>Trichomalopsis</taxon>
    </lineage>
</organism>
<keyword evidence="3" id="KW-1185">Reference proteome</keyword>
<gene>
    <name evidence="2" type="ORF">TSAR_013175</name>
</gene>
<reference evidence="2 3" key="1">
    <citation type="journal article" date="2017" name="Curr. Biol.">
        <title>The Evolution of Venom by Co-option of Single-Copy Genes.</title>
        <authorList>
            <person name="Martinson E.O."/>
            <person name="Mrinalini"/>
            <person name="Kelkar Y.D."/>
            <person name="Chang C.H."/>
            <person name="Werren J.H."/>
        </authorList>
    </citation>
    <scope>NUCLEOTIDE SEQUENCE [LARGE SCALE GENOMIC DNA]</scope>
    <source>
        <strain evidence="2 3">Alberta</strain>
        <tissue evidence="2">Whole body</tissue>
    </source>
</reference>
<feature type="non-terminal residue" evidence="2">
    <location>
        <position position="1"/>
    </location>
</feature>
<accession>A0A232F8C5</accession>
<dbReference type="AlphaFoldDB" id="A0A232F8C5"/>
<keyword evidence="1" id="KW-0472">Membrane</keyword>
<comment type="caution">
    <text evidence="2">The sequence shown here is derived from an EMBL/GenBank/DDBJ whole genome shotgun (WGS) entry which is preliminary data.</text>
</comment>
<dbReference type="OrthoDB" id="6514900at2759"/>
<keyword evidence="1" id="KW-0812">Transmembrane</keyword>
<evidence type="ECO:0000313" key="2">
    <source>
        <dbReference type="EMBL" id="OXU26719.1"/>
    </source>
</evidence>
<feature type="transmembrane region" description="Helical" evidence="1">
    <location>
        <begin position="46"/>
        <end position="66"/>
    </location>
</feature>
<keyword evidence="1" id="KW-1133">Transmembrane helix</keyword>
<dbReference type="EMBL" id="NNAY01000744">
    <property type="protein sequence ID" value="OXU26719.1"/>
    <property type="molecule type" value="Genomic_DNA"/>
</dbReference>
<evidence type="ECO:0000256" key="1">
    <source>
        <dbReference type="SAM" id="Phobius"/>
    </source>
</evidence>
<sequence length="225" mass="25290">PKTFVIEPLIANTDCEKATGEQLQPPIALYTEEENRYERLKRMSRYAASAVAVAGIVLCVVLLVQVTEARPSALLSRPKRVSDQRLAELETLIALQKMRGKLVTVPIGFGKVDPMKILSPGNSRYIRNGEIPDLSLCNNSRPDSSSAILDSGTLPYRRGRKRRSSTETSWQELSRILRSIVEEDAELSPKDRIRFARLFSSRWDEVRNQDDTPTANDRGEDGALY</sequence>